<feature type="transmembrane region" description="Helical" evidence="7">
    <location>
        <begin position="285"/>
        <end position="307"/>
    </location>
</feature>
<dbReference type="PROSITE" id="PS50928">
    <property type="entry name" value="ABC_TM1"/>
    <property type="match status" value="1"/>
</dbReference>
<reference evidence="9 10" key="1">
    <citation type="submission" date="2021-03" db="EMBL/GenBank/DDBJ databases">
        <title>Genomic Encyclopedia of Type Strains, Phase IV (KMG-IV): sequencing the most valuable type-strain genomes for metagenomic binning, comparative biology and taxonomic classification.</title>
        <authorList>
            <person name="Goeker M."/>
        </authorList>
    </citation>
    <scope>NUCLEOTIDE SEQUENCE [LARGE SCALE GENOMIC DNA]</scope>
    <source>
        <strain evidence="9 10">DSM 24004</strain>
    </source>
</reference>
<evidence type="ECO:0000256" key="2">
    <source>
        <dbReference type="ARBA" id="ARBA00022448"/>
    </source>
</evidence>
<keyword evidence="2 7" id="KW-0813">Transport</keyword>
<feature type="transmembrane region" description="Helical" evidence="7">
    <location>
        <begin position="181"/>
        <end position="200"/>
    </location>
</feature>
<dbReference type="Proteomes" id="UP001519342">
    <property type="component" value="Unassembled WGS sequence"/>
</dbReference>
<gene>
    <name evidence="9" type="ORF">J2Z76_002818</name>
</gene>
<dbReference type="RefSeq" id="WP_209512665.1">
    <property type="nucleotide sequence ID" value="NZ_JAGGKS010000009.1"/>
</dbReference>
<dbReference type="SUPFAM" id="SSF161098">
    <property type="entry name" value="MetI-like"/>
    <property type="match status" value="1"/>
</dbReference>
<keyword evidence="10" id="KW-1185">Reference proteome</keyword>
<dbReference type="Pfam" id="PF00528">
    <property type="entry name" value="BPD_transp_1"/>
    <property type="match status" value="1"/>
</dbReference>
<sequence length="318" mass="35526">MLNYLINRIKGAVIVLFLVSIITFMVLMILPGDPAQLILGTEATPDMVKDLHVSMGLDKPYYMQYGSWLIDFLRFDMGESYLYGESVSLLILNCLPVTLSIALFSMIIATLVAFIFGVLSSVKKDSFIDYFSRSIMQLGTAIPSFWIGMVFVVFFGLRLKWFPISGYVPASENFIKFLKSITLPSVVLAIGEFGLLLRIVRSSMQESISQDYMEMARVKGLSLISIYFKYALRGAMVAPLTIIGMQFAKLVGGTTVVETVFALPGLGRLVLTAVEHRDIVLLQGLVMFITTFVILITLVVDILIMFINPRIKTFERGE</sequence>
<feature type="transmembrane region" description="Helical" evidence="7">
    <location>
        <begin position="90"/>
        <end position="119"/>
    </location>
</feature>
<evidence type="ECO:0000256" key="4">
    <source>
        <dbReference type="ARBA" id="ARBA00022692"/>
    </source>
</evidence>
<dbReference type="InterPro" id="IPR045621">
    <property type="entry name" value="BPD_transp_1_N"/>
</dbReference>
<proteinExistence type="inferred from homology"/>
<dbReference type="Gene3D" id="1.10.3720.10">
    <property type="entry name" value="MetI-like"/>
    <property type="match status" value="1"/>
</dbReference>
<dbReference type="EMBL" id="JAGGKS010000009">
    <property type="protein sequence ID" value="MBP1926946.1"/>
    <property type="molecule type" value="Genomic_DNA"/>
</dbReference>
<evidence type="ECO:0000256" key="7">
    <source>
        <dbReference type="RuleBase" id="RU363032"/>
    </source>
</evidence>
<feature type="transmembrane region" description="Helical" evidence="7">
    <location>
        <begin position="221"/>
        <end position="243"/>
    </location>
</feature>
<comment type="similarity">
    <text evidence="7">Belongs to the binding-protein-dependent transport system permease family.</text>
</comment>
<keyword evidence="3" id="KW-1003">Cell membrane</keyword>
<evidence type="ECO:0000313" key="9">
    <source>
        <dbReference type="EMBL" id="MBP1926946.1"/>
    </source>
</evidence>
<comment type="caution">
    <text evidence="9">The sequence shown here is derived from an EMBL/GenBank/DDBJ whole genome shotgun (WGS) entry which is preliminary data.</text>
</comment>
<keyword evidence="6 7" id="KW-0472">Membrane</keyword>
<dbReference type="PANTHER" id="PTHR43163">
    <property type="entry name" value="DIPEPTIDE TRANSPORT SYSTEM PERMEASE PROTEIN DPPB-RELATED"/>
    <property type="match status" value="1"/>
</dbReference>
<accession>A0ABS4GGW9</accession>
<dbReference type="Pfam" id="PF19300">
    <property type="entry name" value="BPD_transp_1_N"/>
    <property type="match status" value="1"/>
</dbReference>
<evidence type="ECO:0000259" key="8">
    <source>
        <dbReference type="PROSITE" id="PS50928"/>
    </source>
</evidence>
<evidence type="ECO:0000313" key="10">
    <source>
        <dbReference type="Proteomes" id="UP001519342"/>
    </source>
</evidence>
<evidence type="ECO:0000256" key="1">
    <source>
        <dbReference type="ARBA" id="ARBA00004651"/>
    </source>
</evidence>
<dbReference type="InterPro" id="IPR035906">
    <property type="entry name" value="MetI-like_sf"/>
</dbReference>
<keyword evidence="5 7" id="KW-1133">Transmembrane helix</keyword>
<feature type="transmembrane region" description="Helical" evidence="7">
    <location>
        <begin position="140"/>
        <end position="161"/>
    </location>
</feature>
<name>A0ABS4GGW9_9FIRM</name>
<keyword evidence="4 7" id="KW-0812">Transmembrane</keyword>
<dbReference type="PANTHER" id="PTHR43163:SF6">
    <property type="entry name" value="DIPEPTIDE TRANSPORT SYSTEM PERMEASE PROTEIN DPPB-RELATED"/>
    <property type="match status" value="1"/>
</dbReference>
<protein>
    <submittedName>
        <fullName evidence="9">Peptide/nickel transport system permease protein</fullName>
    </submittedName>
</protein>
<evidence type="ECO:0000256" key="6">
    <source>
        <dbReference type="ARBA" id="ARBA00023136"/>
    </source>
</evidence>
<organism evidence="9 10">
    <name type="scientific">Sedimentibacter acidaminivorans</name>
    <dbReference type="NCBI Taxonomy" id="913099"/>
    <lineage>
        <taxon>Bacteria</taxon>
        <taxon>Bacillati</taxon>
        <taxon>Bacillota</taxon>
        <taxon>Tissierellia</taxon>
        <taxon>Sedimentibacter</taxon>
    </lineage>
</organism>
<comment type="subcellular location">
    <subcellularLocation>
        <location evidence="1 7">Cell membrane</location>
        <topology evidence="1 7">Multi-pass membrane protein</topology>
    </subcellularLocation>
</comment>
<feature type="domain" description="ABC transmembrane type-1" evidence="8">
    <location>
        <begin position="95"/>
        <end position="304"/>
    </location>
</feature>
<evidence type="ECO:0000256" key="3">
    <source>
        <dbReference type="ARBA" id="ARBA00022475"/>
    </source>
</evidence>
<evidence type="ECO:0000256" key="5">
    <source>
        <dbReference type="ARBA" id="ARBA00022989"/>
    </source>
</evidence>
<dbReference type="CDD" id="cd06261">
    <property type="entry name" value="TM_PBP2"/>
    <property type="match status" value="1"/>
</dbReference>
<feature type="transmembrane region" description="Helical" evidence="7">
    <location>
        <begin position="12"/>
        <end position="30"/>
    </location>
</feature>
<dbReference type="InterPro" id="IPR000515">
    <property type="entry name" value="MetI-like"/>
</dbReference>